<dbReference type="EMBL" id="BRXS01000001">
    <property type="protein sequence ID" value="GLC23772.1"/>
    <property type="molecule type" value="Genomic_DNA"/>
</dbReference>
<keyword evidence="1" id="KW-1133">Transmembrane helix</keyword>
<protein>
    <submittedName>
        <fullName evidence="2">Uncharacterized protein</fullName>
    </submittedName>
</protein>
<organism evidence="2 3">
    <name type="scientific">Roseisolibacter agri</name>
    <dbReference type="NCBI Taxonomy" id="2014610"/>
    <lineage>
        <taxon>Bacteria</taxon>
        <taxon>Pseudomonadati</taxon>
        <taxon>Gemmatimonadota</taxon>
        <taxon>Gemmatimonadia</taxon>
        <taxon>Gemmatimonadales</taxon>
        <taxon>Gemmatimonadaceae</taxon>
        <taxon>Roseisolibacter</taxon>
    </lineage>
</organism>
<feature type="transmembrane region" description="Helical" evidence="1">
    <location>
        <begin position="18"/>
        <end position="39"/>
    </location>
</feature>
<dbReference type="Proteomes" id="UP001161325">
    <property type="component" value="Unassembled WGS sequence"/>
</dbReference>
<feature type="transmembrane region" description="Helical" evidence="1">
    <location>
        <begin position="51"/>
        <end position="72"/>
    </location>
</feature>
<reference evidence="2" key="1">
    <citation type="submission" date="2022-08" db="EMBL/GenBank/DDBJ databases">
        <title>Draft genome sequencing of Roseisolibacter agri AW1220.</title>
        <authorList>
            <person name="Tobiishi Y."/>
            <person name="Tonouchi A."/>
        </authorList>
    </citation>
    <scope>NUCLEOTIDE SEQUENCE</scope>
    <source>
        <strain evidence="2">AW1220</strain>
    </source>
</reference>
<keyword evidence="1" id="KW-0472">Membrane</keyword>
<gene>
    <name evidence="2" type="ORF">rosag_02850</name>
</gene>
<feature type="transmembrane region" description="Helical" evidence="1">
    <location>
        <begin position="92"/>
        <end position="111"/>
    </location>
</feature>
<dbReference type="RefSeq" id="WP_284348218.1">
    <property type="nucleotide sequence ID" value="NZ_BRXS01000001.1"/>
</dbReference>
<evidence type="ECO:0000313" key="2">
    <source>
        <dbReference type="EMBL" id="GLC23772.1"/>
    </source>
</evidence>
<accession>A0AA37V1G9</accession>
<proteinExistence type="predicted"/>
<evidence type="ECO:0000256" key="1">
    <source>
        <dbReference type="SAM" id="Phobius"/>
    </source>
</evidence>
<sequence>MSPQNVVELADRVSRKRAIGTAAATTVFLAIQVVARPVFRGDGTVLSPLRANMWALNAGILLLLLLPIGGYVFGARVRALVNDDVSRHNSRLAATAGFWVAMLVALAVYALPAAQGLTAREATYLVVTPAVGVALLAFAWCEARALRDG</sequence>
<name>A0AA37V1G9_9BACT</name>
<feature type="transmembrane region" description="Helical" evidence="1">
    <location>
        <begin position="123"/>
        <end position="141"/>
    </location>
</feature>
<comment type="caution">
    <text evidence="2">The sequence shown here is derived from an EMBL/GenBank/DDBJ whole genome shotgun (WGS) entry which is preliminary data.</text>
</comment>
<dbReference type="AlphaFoldDB" id="A0AA37V1G9"/>
<keyword evidence="3" id="KW-1185">Reference proteome</keyword>
<evidence type="ECO:0000313" key="3">
    <source>
        <dbReference type="Proteomes" id="UP001161325"/>
    </source>
</evidence>
<keyword evidence="1" id="KW-0812">Transmembrane</keyword>